<reference evidence="1 2" key="1">
    <citation type="journal article" date="2011" name="J. Bacteriol.">
        <title>Comparative genomics of 28 Salmonella enterica isolates: evidence for CRISPR-mediated adaptive sublineage evolution.</title>
        <authorList>
            <person name="Fricke W.F."/>
            <person name="Mammel M.K."/>
            <person name="McDermott P.F."/>
            <person name="Tartera C."/>
            <person name="White D.G."/>
            <person name="Leclerc J.E."/>
            <person name="Ravel J."/>
            <person name="Cebula T.A."/>
        </authorList>
    </citation>
    <scope>NUCLEOTIDE SEQUENCE [LARGE SCALE GENOMIC DNA]</scope>
    <source>
        <strain evidence="1 2">CVM19633</strain>
    </source>
</reference>
<name>A0A0N1QZ54_SALSV</name>
<dbReference type="InterPro" id="IPR006450">
    <property type="entry name" value="Phage_HK97_gp6-like"/>
</dbReference>
<sequence>MLDLNIVKQHLRLEPDITDDDELLRLYTGAAVAYVEQWTRRKLYMTREDDGFREDPDSLLLTDNVRAALLLLVAFWYENREPAGMGEISETPFAVEALLQPYRIYGL</sequence>
<proteinExistence type="predicted"/>
<dbReference type="Gene3D" id="1.10.3230.30">
    <property type="entry name" value="Phage gp6-like head-tail connector protein"/>
    <property type="match status" value="1"/>
</dbReference>
<accession>A0A0N1QZ54</accession>
<dbReference type="Proteomes" id="UP000001865">
    <property type="component" value="Chromosome"/>
</dbReference>
<protein>
    <submittedName>
        <fullName evidence="1">Phage protein</fullName>
    </submittedName>
</protein>
<dbReference type="KEGG" id="sew:SeSA_A4467"/>
<dbReference type="NCBIfam" id="TIGR01560">
    <property type="entry name" value="put_DNA_pack"/>
    <property type="match status" value="1"/>
</dbReference>
<evidence type="ECO:0000313" key="2">
    <source>
        <dbReference type="Proteomes" id="UP000001865"/>
    </source>
</evidence>
<evidence type="ECO:0000313" key="1">
    <source>
        <dbReference type="EMBL" id="ACF91965.1"/>
    </source>
</evidence>
<dbReference type="HOGENOM" id="CLU_085951_3_1_6"/>
<dbReference type="EMBL" id="CP001127">
    <property type="protein sequence ID" value="ACF91965.1"/>
    <property type="molecule type" value="Genomic_DNA"/>
</dbReference>
<dbReference type="CDD" id="cd08054">
    <property type="entry name" value="gp6"/>
    <property type="match status" value="1"/>
</dbReference>
<dbReference type="RefSeq" id="WP_000886224.1">
    <property type="nucleotide sequence ID" value="NC_011094.1"/>
</dbReference>
<organism evidence="1 2">
    <name type="scientific">Salmonella schwarzengrund (strain CVM19633)</name>
    <dbReference type="NCBI Taxonomy" id="439843"/>
    <lineage>
        <taxon>Bacteria</taxon>
        <taxon>Pseudomonadati</taxon>
        <taxon>Pseudomonadota</taxon>
        <taxon>Gammaproteobacteria</taxon>
        <taxon>Enterobacterales</taxon>
        <taxon>Enterobacteriaceae</taxon>
        <taxon>Salmonella</taxon>
    </lineage>
</organism>
<dbReference type="InterPro" id="IPR021146">
    <property type="entry name" value="Phage_gp6-like_head-tail"/>
</dbReference>
<dbReference type="AlphaFoldDB" id="A0A0N1QZ54"/>
<gene>
    <name evidence="1" type="ordered locus">SeSA_A4467</name>
</gene>
<dbReference type="Pfam" id="PF05135">
    <property type="entry name" value="Phage_connect_1"/>
    <property type="match status" value="1"/>
</dbReference>